<evidence type="ECO:0000256" key="10">
    <source>
        <dbReference type="ARBA" id="ARBA00023235"/>
    </source>
</evidence>
<dbReference type="GO" id="GO:0008854">
    <property type="term" value="F:exodeoxyribonuclease V activity"/>
    <property type="evidence" value="ECO:0007669"/>
    <property type="project" value="InterPro"/>
</dbReference>
<comment type="function">
    <text evidence="11">A helicase/nuclease that prepares dsDNA breaks (DSB) for recombinational DNA repair. Binds to DSBs and unwinds DNA via a highly rapid and processive ATP-dependent bidirectional helicase activity. Unwinds dsDNA until it encounters a Chi (crossover hotspot instigator) sequence from the 3' direction. Cuts ssDNA a few nucleotides 3' to the Chi site. The properties and activities of the enzyme are changed at Chi. The Chi-altered holoenzyme produces a long 3'-ssDNA overhang and facilitates RecA-binding to the ssDNA for homologous DNA recombination and repair. Holoenzyme degrades any linearized DNA that is unable to undergo homologous recombination. In the holoenzyme this subunit has ssDNA-dependent ATPase and 5'-3' helicase activity. When added to pre-assembled RecBC greatly stimulates nuclease activity and augments holoenzyme processivity. Negatively regulates the RecA-loading ability of RecBCD.</text>
</comment>
<evidence type="ECO:0000256" key="2">
    <source>
        <dbReference type="ARBA" id="ARBA00022741"/>
    </source>
</evidence>
<comment type="catalytic activity">
    <reaction evidence="11">
        <text>ATP + H2O = ADP + phosphate + H(+)</text>
        <dbReference type="Rhea" id="RHEA:13065"/>
        <dbReference type="ChEBI" id="CHEBI:15377"/>
        <dbReference type="ChEBI" id="CHEBI:15378"/>
        <dbReference type="ChEBI" id="CHEBI:30616"/>
        <dbReference type="ChEBI" id="CHEBI:43474"/>
        <dbReference type="ChEBI" id="CHEBI:456216"/>
        <dbReference type="EC" id="5.6.2.3"/>
    </reaction>
</comment>
<dbReference type="HAMAP" id="MF_01487">
    <property type="entry name" value="RecD"/>
    <property type="match status" value="1"/>
</dbReference>
<comment type="similarity">
    <text evidence="11">Belongs to the RecD family.</text>
</comment>
<dbReference type="GO" id="GO:0003677">
    <property type="term" value="F:DNA binding"/>
    <property type="evidence" value="ECO:0007669"/>
    <property type="project" value="UniProtKB-UniRule"/>
</dbReference>
<dbReference type="SUPFAM" id="SSF52540">
    <property type="entry name" value="P-loop containing nucleoside triphosphate hydrolases"/>
    <property type="match status" value="2"/>
</dbReference>
<evidence type="ECO:0000259" key="13">
    <source>
        <dbReference type="Pfam" id="PF21185"/>
    </source>
</evidence>
<reference evidence="14 15" key="1">
    <citation type="journal article" date="2014" name="Int. J. Syst. Evol. Microbiol.">
        <title>Oceanisphaera profunda sp. nov., a marine bacterium isolated from deep-sea sediment, and emended description of the genus Oceanisphaera.</title>
        <authorList>
            <person name="Xu Z."/>
            <person name="Zhang X.Y."/>
            <person name="Su H.N."/>
            <person name="Yu Z.C."/>
            <person name="Liu C."/>
            <person name="Li H."/>
            <person name="Chen X.L."/>
            <person name="Song X.Y."/>
            <person name="Xie B.B."/>
            <person name="Qin Q.L."/>
            <person name="Zhou B.C."/>
            <person name="Shi M."/>
            <person name="Huang Y."/>
            <person name="Zhang Y.Z."/>
        </authorList>
    </citation>
    <scope>NUCLEOTIDE SEQUENCE [LARGE SCALE GENOMIC DNA]</scope>
    <source>
        <strain evidence="14 15">SM1222</strain>
    </source>
</reference>
<keyword evidence="5 11" id="KW-0347">Helicase</keyword>
<evidence type="ECO:0000259" key="12">
    <source>
        <dbReference type="Pfam" id="PF13538"/>
    </source>
</evidence>
<gene>
    <name evidence="11" type="primary">recD</name>
    <name evidence="14" type="ORF">CBP31_13175</name>
</gene>
<dbReference type="Pfam" id="PF13538">
    <property type="entry name" value="UvrD_C_2"/>
    <property type="match status" value="1"/>
</dbReference>
<dbReference type="PANTHER" id="PTHR43788:SF6">
    <property type="entry name" value="DNA HELICASE B"/>
    <property type="match status" value="1"/>
</dbReference>
<dbReference type="Proteomes" id="UP000243937">
    <property type="component" value="Chromosome"/>
</dbReference>
<keyword evidence="15" id="KW-1185">Reference proteome</keyword>
<evidence type="ECO:0000313" key="15">
    <source>
        <dbReference type="Proteomes" id="UP000243937"/>
    </source>
</evidence>
<proteinExistence type="inferred from homology"/>
<evidence type="ECO:0000256" key="9">
    <source>
        <dbReference type="ARBA" id="ARBA00023204"/>
    </source>
</evidence>
<dbReference type="EC" id="5.6.2.3" evidence="11"/>
<keyword evidence="4 11" id="KW-0378">Hydrolase</keyword>
<dbReference type="CDD" id="cd17933">
    <property type="entry name" value="DEXSc_RecD-like"/>
    <property type="match status" value="1"/>
</dbReference>
<dbReference type="InterPro" id="IPR027785">
    <property type="entry name" value="UvrD-like_helicase_C"/>
</dbReference>
<dbReference type="InterPro" id="IPR041851">
    <property type="entry name" value="RecD_N_sf"/>
</dbReference>
<evidence type="ECO:0000256" key="7">
    <source>
        <dbReference type="ARBA" id="ARBA00022840"/>
    </source>
</evidence>
<dbReference type="Pfam" id="PF13245">
    <property type="entry name" value="AAA_19"/>
    <property type="match status" value="1"/>
</dbReference>
<keyword evidence="3 11" id="KW-0227">DNA damage</keyword>
<evidence type="ECO:0000256" key="3">
    <source>
        <dbReference type="ARBA" id="ARBA00022763"/>
    </source>
</evidence>
<dbReference type="GO" id="GO:0005524">
    <property type="term" value="F:ATP binding"/>
    <property type="evidence" value="ECO:0007669"/>
    <property type="project" value="UniProtKB-UniRule"/>
</dbReference>
<organism evidence="14 15">
    <name type="scientific">Oceanisphaera profunda</name>
    <dbReference type="NCBI Taxonomy" id="1416627"/>
    <lineage>
        <taxon>Bacteria</taxon>
        <taxon>Pseudomonadati</taxon>
        <taxon>Pseudomonadota</taxon>
        <taxon>Gammaproteobacteria</taxon>
        <taxon>Aeromonadales</taxon>
        <taxon>Aeromonadaceae</taxon>
        <taxon>Oceanisphaera</taxon>
    </lineage>
</organism>
<keyword evidence="8 11" id="KW-0238">DNA-binding</keyword>
<dbReference type="GO" id="GO:0016887">
    <property type="term" value="F:ATP hydrolysis activity"/>
    <property type="evidence" value="ECO:0007669"/>
    <property type="project" value="RHEA"/>
</dbReference>
<feature type="binding site" evidence="11">
    <location>
        <begin position="219"/>
        <end position="226"/>
    </location>
    <ligand>
        <name>ATP</name>
        <dbReference type="ChEBI" id="CHEBI:30616"/>
    </ligand>
</feature>
<dbReference type="InterPro" id="IPR050534">
    <property type="entry name" value="Coronavir_polyprotein_1ab"/>
</dbReference>
<evidence type="ECO:0000313" key="14">
    <source>
        <dbReference type="EMBL" id="ART83456.1"/>
    </source>
</evidence>
<keyword evidence="6 11" id="KW-0269">Exonuclease</keyword>
<keyword evidence="9 11" id="KW-0234">DNA repair</keyword>
<dbReference type="EMBL" id="CP021377">
    <property type="protein sequence ID" value="ART83456.1"/>
    <property type="molecule type" value="Genomic_DNA"/>
</dbReference>
<keyword evidence="1 11" id="KW-0540">Nuclease</keyword>
<dbReference type="GO" id="GO:0017116">
    <property type="term" value="F:single-stranded DNA helicase activity"/>
    <property type="evidence" value="ECO:0007669"/>
    <property type="project" value="TreeGrafter"/>
</dbReference>
<dbReference type="InterPro" id="IPR049550">
    <property type="entry name" value="RecD_N"/>
</dbReference>
<evidence type="ECO:0000256" key="8">
    <source>
        <dbReference type="ARBA" id="ARBA00023125"/>
    </source>
</evidence>
<dbReference type="OrthoDB" id="9803432at2"/>
<feature type="domain" description="RecBCD enzyme subunit RecD N-terminal" evidence="13">
    <location>
        <begin position="17"/>
        <end position="140"/>
    </location>
</feature>
<evidence type="ECO:0000256" key="4">
    <source>
        <dbReference type="ARBA" id="ARBA00022801"/>
    </source>
</evidence>
<sequence>MSTASPAVLSQLTTWVELGALRSLDLALARFIAQQLPHSSELLLLSVALVSERNAHGHVCLDLTAALAAPKLLLSAVKNAPDGVSENQARDELSARLTNLSLSAWLAELSASGAVETRISSDTSDGDSKLGDTPLVLAGSAERPLLYLRRYWLYEQKIKAALNLRLAVHHSLPNAPTQRLLAALFPPVSATVAVPELATDWQKVACLLAARSHFAIITGGPGTGKTTTVVKLLALLQGLRLTNQEAPLQIHLAAPTGKAAARLSESIAGSVAQLPLPSDLAEPLRNSIPKEVTTLHRLLGSLPNTRHFRHHATNPLPTDLVVVDEASMMDVEMMAQLVDALPGHARLILLGDKDQLASVEAGSILGDLCQTADVAHYTPTTQDWITQLSNESLSDEFIDPKGSALQQATCMLRHSYRFSAHPGIGELAHQVNSGLATPASLTAIFDRQSHSLHNLRLPAASNQYFIDLAPLARLAVAGYQDYLTLAKRPPQLTSDPDANVAALNSWALAVFVAHNQFQLLTAVRQGTFGIDNLNQLIFKALQKKQLLPDGEPLWYSGRPLLVTRNDYSLKLMNGDIGICLYWPGVGLRVAFPDGEQGIRWVLPSRLQGVETVFAMTVHKSQGSEFTHTALVLPDYGNPVLTKELIYTGITRSKEKFTLIHSKDAVLQQALHSQVKRASGLTKVGEV</sequence>
<name>A0A1Y0D8L2_9GAMM</name>
<dbReference type="GO" id="GO:0009338">
    <property type="term" value="C:exodeoxyribonuclease V complex"/>
    <property type="evidence" value="ECO:0007669"/>
    <property type="project" value="InterPro"/>
</dbReference>
<dbReference type="Gene3D" id="1.10.10.1020">
    <property type="entry name" value="RecBCD complex, subunit RecD, N-terminal domain"/>
    <property type="match status" value="1"/>
</dbReference>
<evidence type="ECO:0000256" key="11">
    <source>
        <dbReference type="HAMAP-Rule" id="MF_01487"/>
    </source>
</evidence>
<dbReference type="InterPro" id="IPR006344">
    <property type="entry name" value="RecD"/>
</dbReference>
<feature type="domain" description="UvrD-like helicase C-terminal" evidence="12">
    <location>
        <begin position="612"/>
        <end position="659"/>
    </location>
</feature>
<keyword evidence="7 11" id="KW-0067">ATP-binding</keyword>
<dbReference type="AlphaFoldDB" id="A0A1Y0D8L2"/>
<accession>A0A1Y0D8L2</accession>
<keyword evidence="10 11" id="KW-0413">Isomerase</keyword>
<protein>
    <recommendedName>
        <fullName evidence="11">RecBCD enzyme subunit RecD</fullName>
        <ecNumber evidence="11">5.6.2.3</ecNumber>
    </recommendedName>
    <alternativeName>
        <fullName evidence="11">DNA 5'-3' helicase subunit RecD</fullName>
    </alternativeName>
    <alternativeName>
        <fullName evidence="11">Exonuclease V subunit RecD</fullName>
        <shortName evidence="11">ExoV subunit RecD</shortName>
    </alternativeName>
    <alternativeName>
        <fullName evidence="11">Helicase/nuclease RecBCD subunit RecD</fullName>
    </alternativeName>
</protein>
<dbReference type="CDD" id="cd18809">
    <property type="entry name" value="SF1_C_RecD"/>
    <property type="match status" value="1"/>
</dbReference>
<comment type="miscellaneous">
    <text evidence="11">In the RecBCD complex, RecB has a slow 3'-5' helicase, an exonuclease activity and loads RecA onto ssDNA, RecD has a fast 5'-3' helicase activity, while RecC stimulates the ATPase and processivity of the RecB helicase and contributes to recognition of the Chi site.</text>
</comment>
<dbReference type="KEGG" id="opf:CBP31_13175"/>
<dbReference type="Gene3D" id="3.40.50.300">
    <property type="entry name" value="P-loop containing nucleotide triphosphate hydrolases"/>
    <property type="match status" value="3"/>
</dbReference>
<dbReference type="GO" id="GO:0000724">
    <property type="term" value="P:double-strand break repair via homologous recombination"/>
    <property type="evidence" value="ECO:0007669"/>
    <property type="project" value="UniProtKB-UniRule"/>
</dbReference>
<keyword evidence="2 11" id="KW-0547">Nucleotide-binding</keyword>
<evidence type="ECO:0000256" key="5">
    <source>
        <dbReference type="ARBA" id="ARBA00022806"/>
    </source>
</evidence>
<dbReference type="GO" id="GO:0043139">
    <property type="term" value="F:5'-3' DNA helicase activity"/>
    <property type="evidence" value="ECO:0007669"/>
    <property type="project" value="UniProtKB-UniRule"/>
</dbReference>
<dbReference type="InterPro" id="IPR027417">
    <property type="entry name" value="P-loop_NTPase"/>
</dbReference>
<evidence type="ECO:0000256" key="1">
    <source>
        <dbReference type="ARBA" id="ARBA00022722"/>
    </source>
</evidence>
<dbReference type="PANTHER" id="PTHR43788">
    <property type="entry name" value="DNA2/NAM7 HELICASE FAMILY MEMBER"/>
    <property type="match status" value="1"/>
</dbReference>
<dbReference type="NCBIfam" id="TIGR01447">
    <property type="entry name" value="recD"/>
    <property type="match status" value="1"/>
</dbReference>
<evidence type="ECO:0000256" key="6">
    <source>
        <dbReference type="ARBA" id="ARBA00022839"/>
    </source>
</evidence>
<comment type="subunit">
    <text evidence="11">Heterotrimer of RecB, RecC and RecD. All subunits contribute to DNA-binding.</text>
</comment>
<dbReference type="Pfam" id="PF21185">
    <property type="entry name" value="RecD_N"/>
    <property type="match status" value="1"/>
</dbReference>